<evidence type="ECO:0000256" key="1">
    <source>
        <dbReference type="SAM" id="MobiDB-lite"/>
    </source>
</evidence>
<reference evidence="3" key="1">
    <citation type="submission" date="2023-07" db="EMBL/GenBank/DDBJ databases">
        <title>30 novel species of actinomycetes from the DSMZ collection.</title>
        <authorList>
            <person name="Nouioui I."/>
        </authorList>
    </citation>
    <scope>NUCLEOTIDE SEQUENCE [LARGE SCALE GENOMIC DNA]</scope>
    <source>
        <strain evidence="3">DSM 45834</strain>
    </source>
</reference>
<accession>A0ABU2NG18</accession>
<feature type="region of interest" description="Disordered" evidence="1">
    <location>
        <begin position="1"/>
        <end position="26"/>
    </location>
</feature>
<dbReference type="EMBL" id="JAVREJ010000023">
    <property type="protein sequence ID" value="MDT0352911.1"/>
    <property type="molecule type" value="Genomic_DNA"/>
</dbReference>
<feature type="compositionally biased region" description="Gly residues" evidence="1">
    <location>
        <begin position="104"/>
        <end position="114"/>
    </location>
</feature>
<dbReference type="SUPFAM" id="SSF48295">
    <property type="entry name" value="TrpR-like"/>
    <property type="match status" value="1"/>
</dbReference>
<dbReference type="InterPro" id="IPR010921">
    <property type="entry name" value="Trp_repressor/repl_initiator"/>
</dbReference>
<dbReference type="Proteomes" id="UP001183202">
    <property type="component" value="Unassembled WGS sequence"/>
</dbReference>
<gene>
    <name evidence="2" type="ORF">RM445_25650</name>
</gene>
<feature type="compositionally biased region" description="Basic and acidic residues" evidence="1">
    <location>
        <begin position="84"/>
        <end position="98"/>
    </location>
</feature>
<keyword evidence="3" id="KW-1185">Reference proteome</keyword>
<proteinExistence type="predicted"/>
<protein>
    <submittedName>
        <fullName evidence="2">Helix-turn-helix domain-containing protein</fullName>
    </submittedName>
</protein>
<evidence type="ECO:0000313" key="2">
    <source>
        <dbReference type="EMBL" id="MDT0352911.1"/>
    </source>
</evidence>
<feature type="compositionally biased region" description="Basic and acidic residues" evidence="1">
    <location>
        <begin position="127"/>
        <end position="142"/>
    </location>
</feature>
<dbReference type="Pfam" id="PF13384">
    <property type="entry name" value="HTH_23"/>
    <property type="match status" value="1"/>
</dbReference>
<organism evidence="2 3">
    <name type="scientific">Pseudonocardia charpentierae</name>
    <dbReference type="NCBI Taxonomy" id="3075545"/>
    <lineage>
        <taxon>Bacteria</taxon>
        <taxon>Bacillati</taxon>
        <taxon>Actinomycetota</taxon>
        <taxon>Actinomycetes</taxon>
        <taxon>Pseudonocardiales</taxon>
        <taxon>Pseudonocardiaceae</taxon>
        <taxon>Pseudonocardia</taxon>
    </lineage>
</organism>
<name>A0ABU2NG18_9PSEU</name>
<feature type="region of interest" description="Disordered" evidence="1">
    <location>
        <begin position="78"/>
        <end position="142"/>
    </location>
</feature>
<dbReference type="RefSeq" id="WP_311559469.1">
    <property type="nucleotide sequence ID" value="NZ_JAVREJ010000023.1"/>
</dbReference>
<evidence type="ECO:0000313" key="3">
    <source>
        <dbReference type="Proteomes" id="UP001183202"/>
    </source>
</evidence>
<comment type="caution">
    <text evidence="2">The sequence shown here is derived from an EMBL/GenBank/DDBJ whole genome shotgun (WGS) entry which is preliminary data.</text>
</comment>
<sequence>MTENERRRLRTHNTSIRPTAERDGLPAEAAEALADGPGRGWTGRQRSAVGRVLLAAGCPTPQVAQACGVSERTVHRWVATTRTGRQDPDNRPGLRDHASCPGSGTAGRGGGGGERGGHRAPLRIFTAHHDRTGTRAPEGHRD</sequence>